<dbReference type="RefSeq" id="WP_105219083.1">
    <property type="nucleotide sequence ID" value="NZ_CAWNSU010000030.1"/>
</dbReference>
<dbReference type="Pfam" id="PF13439">
    <property type="entry name" value="Glyco_transf_4"/>
    <property type="match status" value="1"/>
</dbReference>
<keyword evidence="3" id="KW-1185">Reference proteome</keyword>
<name>A0A6N8FTR7_9CHRO</name>
<proteinExistence type="predicted"/>
<dbReference type="SUPFAM" id="SSF53756">
    <property type="entry name" value="UDP-Glycosyltransferase/glycogen phosphorylase"/>
    <property type="match status" value="1"/>
</dbReference>
<evidence type="ECO:0000313" key="2">
    <source>
        <dbReference type="EMBL" id="MUL35705.1"/>
    </source>
</evidence>
<sequence>MNLTVKPFHQSPTINSIQKNTSISILLPNLDGGGAELVMLRLARGLANLGIKVDLVLARTEGAYLTKVPANVRMVDLKSKSPVILFKTFALRRYLQQQQPDILLSALDIVSAGTWAKLLAGVDTRVVMCVHTNLSQQFRDKPDVFVGRVRATLVRWFYPWADAIIAVSQGVAQDLACVAGLQVQNIQVIYNPVVTPEVLKQAKEPLNHPWFAPGEPPVILGVGRLVRQKDFATLVRAFALVRQRCAARLMILGDVDKREPAIKPQLEALVQQLGLEGEVALPGFVENPYPYMAQAGVFVLSSIYEGFGNVVAEAIATGTSVVATNCESGPAEILENGKYGKLVAVGDATALAEAIVTTLRNPTNPEILRQRSQVFSMDSVVAQYLEVLSNLINHEHH</sequence>
<comment type="caution">
    <text evidence="2">The sequence shown here is derived from an EMBL/GenBank/DDBJ whole genome shotgun (WGS) entry which is preliminary data.</text>
</comment>
<dbReference type="Pfam" id="PF13692">
    <property type="entry name" value="Glyco_trans_1_4"/>
    <property type="match status" value="1"/>
</dbReference>
<keyword evidence="2" id="KW-0808">Transferase</keyword>
<dbReference type="PANTHER" id="PTHR12526">
    <property type="entry name" value="GLYCOSYLTRANSFERASE"/>
    <property type="match status" value="1"/>
</dbReference>
<protein>
    <submittedName>
        <fullName evidence="2">Glycosyl transferase</fullName>
    </submittedName>
</protein>
<dbReference type="InterPro" id="IPR028098">
    <property type="entry name" value="Glyco_trans_4-like_N"/>
</dbReference>
<dbReference type="PANTHER" id="PTHR12526:SF630">
    <property type="entry name" value="GLYCOSYLTRANSFERASE"/>
    <property type="match status" value="1"/>
</dbReference>
<organism evidence="2 3">
    <name type="scientific">Gloeocapsopsis dulcis AAB1 = 1H9</name>
    <dbReference type="NCBI Taxonomy" id="1433147"/>
    <lineage>
        <taxon>Bacteria</taxon>
        <taxon>Bacillati</taxon>
        <taxon>Cyanobacteriota</taxon>
        <taxon>Cyanophyceae</taxon>
        <taxon>Oscillatoriophycideae</taxon>
        <taxon>Chroococcales</taxon>
        <taxon>Chroococcaceae</taxon>
        <taxon>Gloeocapsopsis</taxon>
        <taxon>Gloeocapsopsis dulcis</taxon>
    </lineage>
</organism>
<dbReference type="EMBL" id="NAPY01000005">
    <property type="protein sequence ID" value="MUL35705.1"/>
    <property type="molecule type" value="Genomic_DNA"/>
</dbReference>
<gene>
    <name evidence="2" type="ORF">BWI75_04905</name>
</gene>
<evidence type="ECO:0000259" key="1">
    <source>
        <dbReference type="Pfam" id="PF13439"/>
    </source>
</evidence>
<dbReference type="CDD" id="cd03811">
    <property type="entry name" value="GT4_GT28_WabH-like"/>
    <property type="match status" value="1"/>
</dbReference>
<dbReference type="Proteomes" id="UP000441797">
    <property type="component" value="Unassembled WGS sequence"/>
</dbReference>
<accession>A0A6N8FTR7</accession>
<dbReference type="AlphaFoldDB" id="A0A6N8FTR7"/>
<evidence type="ECO:0000313" key="3">
    <source>
        <dbReference type="Proteomes" id="UP000441797"/>
    </source>
</evidence>
<feature type="domain" description="Glycosyltransferase subfamily 4-like N-terminal" evidence="1">
    <location>
        <begin position="33"/>
        <end position="193"/>
    </location>
</feature>
<dbReference type="GO" id="GO:0016740">
    <property type="term" value="F:transferase activity"/>
    <property type="evidence" value="ECO:0007669"/>
    <property type="project" value="UniProtKB-KW"/>
</dbReference>
<dbReference type="Gene3D" id="3.40.50.2000">
    <property type="entry name" value="Glycogen Phosphorylase B"/>
    <property type="match status" value="2"/>
</dbReference>
<reference evidence="2 3" key="1">
    <citation type="journal article" date="2019" name="Front. Microbiol.">
        <title>Genomic Features for Desiccation Tolerance and Sugar Biosynthesis in the Extremophile Gloeocapsopsis sp. UTEX B3054.</title>
        <authorList>
            <person name="Urrejola C."/>
            <person name="Alcorta J."/>
            <person name="Salas L."/>
            <person name="Vasquez M."/>
            <person name="Polz M.F."/>
            <person name="Vicuna R."/>
            <person name="Diez B."/>
        </authorList>
    </citation>
    <scope>NUCLEOTIDE SEQUENCE [LARGE SCALE GENOMIC DNA]</scope>
    <source>
        <strain evidence="2 3">1H9</strain>
    </source>
</reference>
<dbReference type="OrthoDB" id="9787617at2"/>